<reference evidence="1 2" key="1">
    <citation type="submission" date="2016-03" db="EMBL/GenBank/DDBJ databases">
        <title>The draft genome sequence of Fonsecaea nubica causative agent of cutaneous subcutaneous infection in human host.</title>
        <authorList>
            <person name="Costa F."/>
            <person name="Sybren D.H."/>
            <person name="Raittz R.T."/>
            <person name="Weiss V.A."/>
            <person name="Leao A.C."/>
            <person name="Gomes R."/>
            <person name="De Souza E.M."/>
            <person name="Pedrosa F.O."/>
            <person name="Steffens M.B."/>
            <person name="Bombassaro A."/>
            <person name="Tadra-Sfeir M.Z."/>
            <person name="Moreno L.F."/>
            <person name="Najafzadeh M.J."/>
            <person name="Felipe M.S."/>
            <person name="Teixeira M."/>
            <person name="Sun J."/>
            <person name="Xi L."/>
            <person name="Castro M.A."/>
            <person name="Vicente V.A."/>
        </authorList>
    </citation>
    <scope>NUCLEOTIDE SEQUENCE [LARGE SCALE GENOMIC DNA]</scope>
    <source>
        <strain evidence="1 2">CBS 269.64</strain>
    </source>
</reference>
<evidence type="ECO:0000313" key="1">
    <source>
        <dbReference type="EMBL" id="OAL31252.1"/>
    </source>
</evidence>
<dbReference type="AlphaFoldDB" id="A0A178CQ22"/>
<sequence length="444" mass="49532">MTEKELNRDNFLARITTIFDQYDQPTHDVEEIRKYLFPVDAAKDEQSQQHLDADLKAEYLAAVQANVKARRCYKEAVESASSHTHVTDPSPRPASDNVAFLDRHLDLLRLRGQNAKLTALKADMDTILSSSNWPAIARRTTTAPIDPVVAPHRPEHALEGGLPTSIMQSLQALEVAVVRARYEAAQQKTLLDHAKSSIPEPNSAPDEQHLAAMCVVRQILTTWLQQSLDICQEGPDLSNVNDAEDVLETEEGFEQQINIMYEQYVEARRQLLSAAANLRSPLLEKESATSGNEEPVERPFQPQAIDLLVNAIERGLLPAMHQQRMTHSHLTLVDDQLQKDSSSTVNMLDRLSDESQLLQAFPILARSGRFVHATSALGDKQKQETEVDTKDEVSKRLQSWTFAAKAADVASSGTIEKHLKQGSDAMDQVWRGLAAIQLLEEART</sequence>
<proteinExistence type="predicted"/>
<protein>
    <submittedName>
        <fullName evidence="1">Uncharacterized protein</fullName>
    </submittedName>
</protein>
<dbReference type="EMBL" id="LVCJ01000064">
    <property type="protein sequence ID" value="OAL31252.1"/>
    <property type="molecule type" value="Genomic_DNA"/>
</dbReference>
<gene>
    <name evidence="1" type="ORF">AYO20_08307</name>
</gene>
<dbReference type="GeneID" id="34591713"/>
<name>A0A178CQ22_9EURO</name>
<comment type="caution">
    <text evidence="1">The sequence shown here is derived from an EMBL/GenBank/DDBJ whole genome shotgun (WGS) entry which is preliminary data.</text>
</comment>
<dbReference type="OrthoDB" id="5402392at2759"/>
<dbReference type="Proteomes" id="UP000185904">
    <property type="component" value="Unassembled WGS sequence"/>
</dbReference>
<evidence type="ECO:0000313" key="2">
    <source>
        <dbReference type="Proteomes" id="UP000185904"/>
    </source>
</evidence>
<accession>A0A178CQ22</accession>
<organism evidence="1 2">
    <name type="scientific">Fonsecaea nubica</name>
    <dbReference type="NCBI Taxonomy" id="856822"/>
    <lineage>
        <taxon>Eukaryota</taxon>
        <taxon>Fungi</taxon>
        <taxon>Dikarya</taxon>
        <taxon>Ascomycota</taxon>
        <taxon>Pezizomycotina</taxon>
        <taxon>Eurotiomycetes</taxon>
        <taxon>Chaetothyriomycetidae</taxon>
        <taxon>Chaetothyriales</taxon>
        <taxon>Herpotrichiellaceae</taxon>
        <taxon>Fonsecaea</taxon>
    </lineage>
</organism>
<dbReference type="RefSeq" id="XP_022497444.1">
    <property type="nucleotide sequence ID" value="XM_022646586.1"/>
</dbReference>
<keyword evidence="2" id="KW-1185">Reference proteome</keyword>